<reference evidence="1" key="1">
    <citation type="submission" date="2023-10" db="EMBL/GenBank/DDBJ databases">
        <authorList>
            <person name="Domelevo Entfellner J.-B."/>
        </authorList>
    </citation>
    <scope>NUCLEOTIDE SEQUENCE</scope>
</reference>
<accession>A0AA86RTZ5</accession>
<sequence length="54" mass="6719">MEYAHPLFKMQNRGLFMLSNEVLEPERKEKEKEEPQAHIFLRRGFWRIADRKMR</sequence>
<keyword evidence="2" id="KW-1185">Reference proteome</keyword>
<dbReference type="Gramene" id="rna-AYBTSS11_LOCUS1066">
    <property type="protein sequence ID" value="CAJ1817742.1"/>
    <property type="gene ID" value="gene-AYBTSS11_LOCUS1066"/>
</dbReference>
<evidence type="ECO:0000313" key="1">
    <source>
        <dbReference type="EMBL" id="CAJ1817742.1"/>
    </source>
</evidence>
<organism evidence="1 2">
    <name type="scientific">Sphenostylis stenocarpa</name>
    <dbReference type="NCBI Taxonomy" id="92480"/>
    <lineage>
        <taxon>Eukaryota</taxon>
        <taxon>Viridiplantae</taxon>
        <taxon>Streptophyta</taxon>
        <taxon>Embryophyta</taxon>
        <taxon>Tracheophyta</taxon>
        <taxon>Spermatophyta</taxon>
        <taxon>Magnoliopsida</taxon>
        <taxon>eudicotyledons</taxon>
        <taxon>Gunneridae</taxon>
        <taxon>Pentapetalae</taxon>
        <taxon>rosids</taxon>
        <taxon>fabids</taxon>
        <taxon>Fabales</taxon>
        <taxon>Fabaceae</taxon>
        <taxon>Papilionoideae</taxon>
        <taxon>50 kb inversion clade</taxon>
        <taxon>NPAAA clade</taxon>
        <taxon>indigoferoid/millettioid clade</taxon>
        <taxon>Phaseoleae</taxon>
        <taxon>Sphenostylis</taxon>
    </lineage>
</organism>
<dbReference type="AlphaFoldDB" id="A0AA86RTZ5"/>
<gene>
    <name evidence="1" type="ORF">AYBTSS11_LOCUS1066</name>
</gene>
<name>A0AA86RTZ5_9FABA</name>
<dbReference type="EMBL" id="OY731398">
    <property type="protein sequence ID" value="CAJ1817742.1"/>
    <property type="molecule type" value="Genomic_DNA"/>
</dbReference>
<evidence type="ECO:0000313" key="2">
    <source>
        <dbReference type="Proteomes" id="UP001189624"/>
    </source>
</evidence>
<dbReference type="Proteomes" id="UP001189624">
    <property type="component" value="Chromosome 1"/>
</dbReference>
<proteinExistence type="predicted"/>
<protein>
    <submittedName>
        <fullName evidence="1">Uncharacterized protein</fullName>
    </submittedName>
</protein>